<evidence type="ECO:0000313" key="2">
    <source>
        <dbReference type="Proteomes" id="UP000274131"/>
    </source>
</evidence>
<reference evidence="1 2" key="2">
    <citation type="submission" date="2018-10" db="EMBL/GenBank/DDBJ databases">
        <authorList>
            <consortium name="Pathogen Informatics"/>
        </authorList>
    </citation>
    <scope>NUCLEOTIDE SEQUENCE [LARGE SCALE GENOMIC DNA]</scope>
</reference>
<reference evidence="3" key="1">
    <citation type="submission" date="2017-02" db="UniProtKB">
        <authorList>
            <consortium name="WormBaseParasite"/>
        </authorList>
    </citation>
    <scope>IDENTIFICATION</scope>
</reference>
<protein>
    <submittedName>
        <fullName evidence="3">Ovule protein</fullName>
    </submittedName>
</protein>
<dbReference type="AlphaFoldDB" id="A0A0N4VPT0"/>
<keyword evidence="2" id="KW-1185">Reference proteome</keyword>
<sequence>MPLVERIEHISSYQVSKLMNFIFDFTDTKAITMIMANDEEKGRVPSAEMAQLQSNVKTATAIPEKEKLLQSDQSPSKKPYTELSKVCFLFSKVGIGIQ</sequence>
<dbReference type="WBParaSite" id="EVEC_0001301401-mRNA-1">
    <property type="protein sequence ID" value="EVEC_0001301401-mRNA-1"/>
    <property type="gene ID" value="EVEC_0001301401"/>
</dbReference>
<evidence type="ECO:0000313" key="1">
    <source>
        <dbReference type="EMBL" id="VDD97425.1"/>
    </source>
</evidence>
<accession>A0A0N4VPT0</accession>
<dbReference type="Proteomes" id="UP000274131">
    <property type="component" value="Unassembled WGS sequence"/>
</dbReference>
<proteinExistence type="predicted"/>
<evidence type="ECO:0000313" key="3">
    <source>
        <dbReference type="WBParaSite" id="EVEC_0001301401-mRNA-1"/>
    </source>
</evidence>
<dbReference type="EMBL" id="UXUI01013639">
    <property type="protein sequence ID" value="VDD97425.1"/>
    <property type="molecule type" value="Genomic_DNA"/>
</dbReference>
<name>A0A0N4VPT0_ENTVE</name>
<gene>
    <name evidence="1" type="ORF">EVEC_LOCUS12176</name>
</gene>
<organism evidence="3">
    <name type="scientific">Enterobius vermicularis</name>
    <name type="common">Human pinworm</name>
    <dbReference type="NCBI Taxonomy" id="51028"/>
    <lineage>
        <taxon>Eukaryota</taxon>
        <taxon>Metazoa</taxon>
        <taxon>Ecdysozoa</taxon>
        <taxon>Nematoda</taxon>
        <taxon>Chromadorea</taxon>
        <taxon>Rhabditida</taxon>
        <taxon>Spirurina</taxon>
        <taxon>Oxyuridomorpha</taxon>
        <taxon>Oxyuroidea</taxon>
        <taxon>Oxyuridae</taxon>
        <taxon>Enterobius</taxon>
    </lineage>
</organism>